<proteinExistence type="predicted"/>
<evidence type="ECO:0000313" key="2">
    <source>
        <dbReference type="EMBL" id="GIX73011.1"/>
    </source>
</evidence>
<evidence type="ECO:0000313" key="3">
    <source>
        <dbReference type="Proteomes" id="UP001054945"/>
    </source>
</evidence>
<gene>
    <name evidence="2" type="ORF">CEXT_194571</name>
</gene>
<reference evidence="2 3" key="1">
    <citation type="submission" date="2021-06" db="EMBL/GenBank/DDBJ databases">
        <title>Caerostris extrusa draft genome.</title>
        <authorList>
            <person name="Kono N."/>
            <person name="Arakawa K."/>
        </authorList>
    </citation>
    <scope>NUCLEOTIDE SEQUENCE [LARGE SCALE GENOMIC DNA]</scope>
</reference>
<name>A0AAV4MLX0_CAEEX</name>
<keyword evidence="3" id="KW-1185">Reference proteome</keyword>
<dbReference type="Proteomes" id="UP001054945">
    <property type="component" value="Unassembled WGS sequence"/>
</dbReference>
<sequence length="82" mass="9323">MKYDSRFHAPGVPENYQYSSPAPEIFMGREAVQTGPRETSQRPITWSPLAANEYESPLIAEGMSILDEHSQERLLFESSSFE</sequence>
<organism evidence="2 3">
    <name type="scientific">Caerostris extrusa</name>
    <name type="common">Bark spider</name>
    <name type="synonym">Caerostris bankana</name>
    <dbReference type="NCBI Taxonomy" id="172846"/>
    <lineage>
        <taxon>Eukaryota</taxon>
        <taxon>Metazoa</taxon>
        <taxon>Ecdysozoa</taxon>
        <taxon>Arthropoda</taxon>
        <taxon>Chelicerata</taxon>
        <taxon>Arachnida</taxon>
        <taxon>Araneae</taxon>
        <taxon>Araneomorphae</taxon>
        <taxon>Entelegynae</taxon>
        <taxon>Araneoidea</taxon>
        <taxon>Araneidae</taxon>
        <taxon>Caerostris</taxon>
    </lineage>
</organism>
<feature type="region of interest" description="Disordered" evidence="1">
    <location>
        <begin position="1"/>
        <end position="20"/>
    </location>
</feature>
<accession>A0AAV4MLX0</accession>
<comment type="caution">
    <text evidence="2">The sequence shown here is derived from an EMBL/GenBank/DDBJ whole genome shotgun (WGS) entry which is preliminary data.</text>
</comment>
<dbReference type="AlphaFoldDB" id="A0AAV4MLX0"/>
<evidence type="ECO:0000256" key="1">
    <source>
        <dbReference type="SAM" id="MobiDB-lite"/>
    </source>
</evidence>
<dbReference type="EMBL" id="BPLR01002363">
    <property type="protein sequence ID" value="GIX73011.1"/>
    <property type="molecule type" value="Genomic_DNA"/>
</dbReference>
<protein>
    <submittedName>
        <fullName evidence="2">Uncharacterized protein</fullName>
    </submittedName>
</protein>